<dbReference type="KEGG" id="aten:116306827"/>
<keyword evidence="4 9" id="KW-0812">Transmembrane</keyword>
<comment type="subcellular location">
    <subcellularLocation>
        <location evidence="2">Cytoplasm</location>
    </subcellularLocation>
    <subcellularLocation>
        <location evidence="1">Golgi apparatus membrane</location>
        <topology evidence="1">Single-pass type II membrane protein</topology>
    </subcellularLocation>
</comment>
<dbReference type="GeneID" id="116306827"/>
<dbReference type="Proteomes" id="UP000515163">
    <property type="component" value="Unplaced"/>
</dbReference>
<evidence type="ECO:0000256" key="5">
    <source>
        <dbReference type="ARBA" id="ARBA00022968"/>
    </source>
</evidence>
<dbReference type="AlphaFoldDB" id="A0A6P8IZ73"/>
<keyword evidence="6 9" id="KW-1133">Transmembrane helix</keyword>
<evidence type="ECO:0000256" key="1">
    <source>
        <dbReference type="ARBA" id="ARBA00004323"/>
    </source>
</evidence>
<dbReference type="InParanoid" id="A0A6P8IZ73"/>
<evidence type="ECO:0000256" key="3">
    <source>
        <dbReference type="ARBA" id="ARBA00022490"/>
    </source>
</evidence>
<dbReference type="RefSeq" id="XP_031572806.1">
    <property type="nucleotide sequence ID" value="XM_031716946.1"/>
</dbReference>
<reference evidence="11" key="1">
    <citation type="submission" date="2025-08" db="UniProtKB">
        <authorList>
            <consortium name="RefSeq"/>
        </authorList>
    </citation>
    <scope>IDENTIFICATION</scope>
    <source>
        <tissue evidence="11">Tentacle</tissue>
    </source>
</reference>
<keyword evidence="5" id="KW-0735">Signal-anchor</keyword>
<dbReference type="OrthoDB" id="10036464at2759"/>
<dbReference type="PANTHER" id="PTHR35259:SF1">
    <property type="entry name" value="BOMBESIN RECEPTOR-ACTIVATED PROTEIN C6ORF89"/>
    <property type="match status" value="1"/>
</dbReference>
<sequence>MAFDLRKEVEELRKRGASLGLNQDDIDYAILKSLGEAKPKKSTVKTPANPVFAFFKYLIITMAIIIALIIVTFMGLYIAASHDKQFGLLIGRTIADWQYPVVRMFRLAFLPLHQYFDLSDMYKWECIVQNPAFVQLNPECDICEKAVRVPIRSSKMLPPEAFKEKYFDPGFSVIVRDVETYGSANHTYGEFLDTYYEHQETMDVDACEFYLGGQEKKPKNLGELLEHWEHFKPEGHVVGWKFCYGKGFREIRKLYPRPYFVHSEGALEKIMHLLQPAGVTPTTVELPPVAFDNVWYAQVSGTTEVQLKPVEFCETSCKTHVINLIQGDVLFFTQQVWKASFTNRAQESAMIFVSSFA</sequence>
<evidence type="ECO:0000256" key="7">
    <source>
        <dbReference type="ARBA" id="ARBA00023034"/>
    </source>
</evidence>
<keyword evidence="7" id="KW-0333">Golgi apparatus</keyword>
<keyword evidence="3" id="KW-0963">Cytoplasm</keyword>
<dbReference type="GO" id="GO:0000139">
    <property type="term" value="C:Golgi membrane"/>
    <property type="evidence" value="ECO:0007669"/>
    <property type="project" value="UniProtKB-SubCell"/>
</dbReference>
<accession>A0A6P8IZ73</accession>
<organism evidence="10 11">
    <name type="scientific">Actinia tenebrosa</name>
    <name type="common">Australian red waratah sea anemone</name>
    <dbReference type="NCBI Taxonomy" id="6105"/>
    <lineage>
        <taxon>Eukaryota</taxon>
        <taxon>Metazoa</taxon>
        <taxon>Cnidaria</taxon>
        <taxon>Anthozoa</taxon>
        <taxon>Hexacorallia</taxon>
        <taxon>Actiniaria</taxon>
        <taxon>Actiniidae</taxon>
        <taxon>Actinia</taxon>
    </lineage>
</organism>
<keyword evidence="10" id="KW-1185">Reference proteome</keyword>
<gene>
    <name evidence="11" type="primary">LOC116306827</name>
</gene>
<name>A0A6P8IZ73_ACTTE</name>
<evidence type="ECO:0000313" key="11">
    <source>
        <dbReference type="RefSeq" id="XP_031572806.1"/>
    </source>
</evidence>
<evidence type="ECO:0000256" key="4">
    <source>
        <dbReference type="ARBA" id="ARBA00022692"/>
    </source>
</evidence>
<evidence type="ECO:0000256" key="8">
    <source>
        <dbReference type="ARBA" id="ARBA00023136"/>
    </source>
</evidence>
<keyword evidence="8 9" id="KW-0472">Membrane</keyword>
<proteinExistence type="predicted"/>
<protein>
    <submittedName>
        <fullName evidence="11">Uncharacterized protein LOC116306827</fullName>
    </submittedName>
</protein>
<evidence type="ECO:0000313" key="10">
    <source>
        <dbReference type="Proteomes" id="UP000515163"/>
    </source>
</evidence>
<evidence type="ECO:0000256" key="6">
    <source>
        <dbReference type="ARBA" id="ARBA00022989"/>
    </source>
</evidence>
<feature type="transmembrane region" description="Helical" evidence="9">
    <location>
        <begin position="57"/>
        <end position="80"/>
    </location>
</feature>
<evidence type="ECO:0000256" key="2">
    <source>
        <dbReference type="ARBA" id="ARBA00004496"/>
    </source>
</evidence>
<dbReference type="InterPro" id="IPR038757">
    <property type="entry name" value="BRAP"/>
</dbReference>
<dbReference type="PANTHER" id="PTHR35259">
    <property type="entry name" value="BOMBESIN RECEPTOR-ACTIVATED PROTEIN C6ORF89"/>
    <property type="match status" value="1"/>
</dbReference>
<evidence type="ECO:0000256" key="9">
    <source>
        <dbReference type="SAM" id="Phobius"/>
    </source>
</evidence>